<evidence type="ECO:0000259" key="5">
    <source>
        <dbReference type="PROSITE" id="PS50104"/>
    </source>
</evidence>
<dbReference type="InterPro" id="IPR044974">
    <property type="entry name" value="Disease_R_plants"/>
</dbReference>
<accession>A0AA35YSC9</accession>
<dbReference type="Pfam" id="PF00931">
    <property type="entry name" value="NB-ARC"/>
    <property type="match status" value="1"/>
</dbReference>
<dbReference type="EMBL" id="OX465080">
    <property type="protein sequence ID" value="CAI9279241.1"/>
    <property type="molecule type" value="Genomic_DNA"/>
</dbReference>
<evidence type="ECO:0000256" key="2">
    <source>
        <dbReference type="ARBA" id="ARBA00022737"/>
    </source>
</evidence>
<dbReference type="Gene3D" id="1.10.8.430">
    <property type="entry name" value="Helical domain of apoptotic protease-activating factors"/>
    <property type="match status" value="1"/>
</dbReference>
<dbReference type="PANTHER" id="PTHR11017:SF544">
    <property type="entry name" value="ADP-RIBOSYL CYCLASE_CYCLIC ADP-RIBOSE HYDROLASE"/>
    <property type="match status" value="1"/>
</dbReference>
<dbReference type="SMART" id="SM00255">
    <property type="entry name" value="TIR"/>
    <property type="match status" value="1"/>
</dbReference>
<dbReference type="SUPFAM" id="SSF52058">
    <property type="entry name" value="L domain-like"/>
    <property type="match status" value="1"/>
</dbReference>
<dbReference type="AlphaFoldDB" id="A0AA35YSC9"/>
<keyword evidence="4" id="KW-0520">NAD</keyword>
<evidence type="ECO:0000256" key="4">
    <source>
        <dbReference type="ARBA" id="ARBA00023027"/>
    </source>
</evidence>
<feature type="domain" description="TIR" evidence="5">
    <location>
        <begin position="14"/>
        <end position="177"/>
    </location>
</feature>
<dbReference type="GO" id="GO:0007165">
    <property type="term" value="P:signal transduction"/>
    <property type="evidence" value="ECO:0007669"/>
    <property type="project" value="InterPro"/>
</dbReference>
<organism evidence="6 7">
    <name type="scientific">Lactuca saligna</name>
    <name type="common">Willowleaf lettuce</name>
    <dbReference type="NCBI Taxonomy" id="75948"/>
    <lineage>
        <taxon>Eukaryota</taxon>
        <taxon>Viridiplantae</taxon>
        <taxon>Streptophyta</taxon>
        <taxon>Embryophyta</taxon>
        <taxon>Tracheophyta</taxon>
        <taxon>Spermatophyta</taxon>
        <taxon>Magnoliopsida</taxon>
        <taxon>eudicotyledons</taxon>
        <taxon>Gunneridae</taxon>
        <taxon>Pentapetalae</taxon>
        <taxon>asterids</taxon>
        <taxon>campanulids</taxon>
        <taxon>Asterales</taxon>
        <taxon>Asteraceae</taxon>
        <taxon>Cichorioideae</taxon>
        <taxon>Cichorieae</taxon>
        <taxon>Lactucinae</taxon>
        <taxon>Lactuca</taxon>
    </lineage>
</organism>
<dbReference type="InterPro" id="IPR002182">
    <property type="entry name" value="NB-ARC"/>
</dbReference>
<gene>
    <name evidence="6" type="ORF">LSALG_LOCUS19054</name>
</gene>
<reference evidence="6" key="1">
    <citation type="submission" date="2023-04" db="EMBL/GenBank/DDBJ databases">
        <authorList>
            <person name="Vijverberg K."/>
            <person name="Xiong W."/>
            <person name="Schranz E."/>
        </authorList>
    </citation>
    <scope>NUCLEOTIDE SEQUENCE</scope>
</reference>
<dbReference type="Pfam" id="PF01582">
    <property type="entry name" value="TIR"/>
    <property type="match status" value="1"/>
</dbReference>
<dbReference type="Gene3D" id="3.40.50.300">
    <property type="entry name" value="P-loop containing nucleotide triphosphate hydrolases"/>
    <property type="match status" value="1"/>
</dbReference>
<dbReference type="InterPro" id="IPR035897">
    <property type="entry name" value="Toll_tir_struct_dom_sf"/>
</dbReference>
<proteinExistence type="predicted"/>
<evidence type="ECO:0000256" key="3">
    <source>
        <dbReference type="ARBA" id="ARBA00022821"/>
    </source>
</evidence>
<dbReference type="GO" id="GO:0006952">
    <property type="term" value="P:defense response"/>
    <property type="evidence" value="ECO:0007669"/>
    <property type="project" value="UniProtKB-KW"/>
</dbReference>
<dbReference type="InterPro" id="IPR036390">
    <property type="entry name" value="WH_DNA-bd_sf"/>
</dbReference>
<evidence type="ECO:0000313" key="7">
    <source>
        <dbReference type="Proteomes" id="UP001177003"/>
    </source>
</evidence>
<dbReference type="Pfam" id="PF23282">
    <property type="entry name" value="WHD_ROQ1"/>
    <property type="match status" value="1"/>
</dbReference>
<dbReference type="InterPro" id="IPR000157">
    <property type="entry name" value="TIR_dom"/>
</dbReference>
<evidence type="ECO:0000256" key="1">
    <source>
        <dbReference type="ARBA" id="ARBA00022614"/>
    </source>
</evidence>
<dbReference type="FunFam" id="3.40.50.10140:FF:000007">
    <property type="entry name" value="Disease resistance protein (TIR-NBS-LRR class)"/>
    <property type="match status" value="1"/>
</dbReference>
<name>A0AA35YSC9_LACSI</name>
<dbReference type="Gene3D" id="3.40.50.10140">
    <property type="entry name" value="Toll/interleukin-1 receptor homology (TIR) domain"/>
    <property type="match status" value="1"/>
</dbReference>
<sequence>MASSASSSSVQKIFKYHVFLSFSGEDTRKTFVDHLYASLTRQGIHTFKDSEELEKGKKIDELFKAVEESKLFIIVFSKNYASSSWCLKEVAKIMECQDSIEQIAYPLFYDVEPTDVRRQSGPVGAAFAKHNTSEQAGKWKEALKEAGNLVGWDLKEIANGHEAEAIDQIVGEVSLKLRSIRLSNDENLIGMESRMRDLESSLEIGLNNDVIMIGIKGMGGIGKTTLAKAIFDKVSFQFEGISFVENVREASKTPRGLLSLQQQVLSDVLKDGNKHNSHDGKFMMQTRLRFKKVLLVLDDVDRKEQLEALAGALNWFKDGSRIIITTRDKQVLKAHSVNRIYDVNLLSKEEAISLFNRYAFERYAPMQRYEELSLKVVHYADGLPLTIKVLGSSLRGKEELEWVDALKRLEKIPCQETLKKLEISYTSLEDDHKEIFLDVACFMKGLQKEDAIRILESCGLHAIYGLSVLEQKSLITISNQRLAVHDSIEELGRNLVQRTHPRKPNKHSRLWDREEIEVLLSGDMGTKATTCIRLEQVELHPEIVMKGLGNLKKLRVLLVSERENECSPSDWKFDQAKQYFSNALQFLSWEGYPLRSLPQTFRANNLVGLELPRSRITNLWESGDEKVLKKLRFLDLSYSKLRTLDLGLTCNLERVGIA</sequence>
<keyword evidence="1" id="KW-0433">Leucine-rich repeat</keyword>
<dbReference type="PRINTS" id="PR00364">
    <property type="entry name" value="DISEASERSIST"/>
</dbReference>
<dbReference type="SUPFAM" id="SSF46785">
    <property type="entry name" value="Winged helix' DNA-binding domain"/>
    <property type="match status" value="1"/>
</dbReference>
<protein>
    <recommendedName>
        <fullName evidence="5">TIR domain-containing protein</fullName>
    </recommendedName>
</protein>
<dbReference type="SUPFAM" id="SSF52540">
    <property type="entry name" value="P-loop containing nucleoside triphosphate hydrolases"/>
    <property type="match status" value="1"/>
</dbReference>
<dbReference type="InterPro" id="IPR032675">
    <property type="entry name" value="LRR_dom_sf"/>
</dbReference>
<dbReference type="PROSITE" id="PS50104">
    <property type="entry name" value="TIR"/>
    <property type="match status" value="1"/>
</dbReference>
<evidence type="ECO:0000313" key="6">
    <source>
        <dbReference type="EMBL" id="CAI9279241.1"/>
    </source>
</evidence>
<dbReference type="Proteomes" id="UP001177003">
    <property type="component" value="Chromosome 4"/>
</dbReference>
<dbReference type="PANTHER" id="PTHR11017">
    <property type="entry name" value="LEUCINE-RICH REPEAT-CONTAINING PROTEIN"/>
    <property type="match status" value="1"/>
</dbReference>
<keyword evidence="3" id="KW-0611">Plant defense</keyword>
<keyword evidence="7" id="KW-1185">Reference proteome</keyword>
<dbReference type="GO" id="GO:0043531">
    <property type="term" value="F:ADP binding"/>
    <property type="evidence" value="ECO:0007669"/>
    <property type="project" value="InterPro"/>
</dbReference>
<dbReference type="Gene3D" id="3.80.10.10">
    <property type="entry name" value="Ribonuclease Inhibitor"/>
    <property type="match status" value="1"/>
</dbReference>
<keyword evidence="2" id="KW-0677">Repeat</keyword>
<dbReference type="SUPFAM" id="SSF52200">
    <property type="entry name" value="Toll/Interleukin receptor TIR domain"/>
    <property type="match status" value="1"/>
</dbReference>
<dbReference type="InterPro" id="IPR058192">
    <property type="entry name" value="WHD_ROQ1-like"/>
</dbReference>
<dbReference type="InterPro" id="IPR042197">
    <property type="entry name" value="Apaf_helical"/>
</dbReference>
<dbReference type="InterPro" id="IPR027417">
    <property type="entry name" value="P-loop_NTPase"/>
</dbReference>